<keyword evidence="16" id="KW-1185">Reference proteome</keyword>
<keyword evidence="8" id="KW-0479">Metal-binding</keyword>
<dbReference type="GO" id="GO:0016567">
    <property type="term" value="P:protein ubiquitination"/>
    <property type="evidence" value="ECO:0007669"/>
    <property type="project" value="TreeGrafter"/>
</dbReference>
<dbReference type="GO" id="GO:0061630">
    <property type="term" value="F:ubiquitin protein ligase activity"/>
    <property type="evidence" value="ECO:0007669"/>
    <property type="project" value="UniProtKB-EC"/>
</dbReference>
<keyword evidence="9 12" id="KW-0863">Zinc-finger</keyword>
<dbReference type="SMART" id="SM00355">
    <property type="entry name" value="ZnF_C2H2"/>
    <property type="match status" value="5"/>
</dbReference>
<protein>
    <recommendedName>
        <fullName evidence="4">RING-type E3 ubiquitin transferase</fullName>
        <ecNumber evidence="4">2.3.2.27</ecNumber>
    </recommendedName>
</protein>
<evidence type="ECO:0000256" key="7">
    <source>
        <dbReference type="ARBA" id="ARBA00022679"/>
    </source>
</evidence>
<evidence type="ECO:0000256" key="10">
    <source>
        <dbReference type="ARBA" id="ARBA00022833"/>
    </source>
</evidence>
<name>T1IS92_STRMM</name>
<dbReference type="HOGENOM" id="CLU_015828_0_0_1"/>
<evidence type="ECO:0000256" key="2">
    <source>
        <dbReference type="ARBA" id="ARBA00004496"/>
    </source>
</evidence>
<dbReference type="Pfam" id="PF25447">
    <property type="entry name" value="RING_ZNF598"/>
    <property type="match status" value="1"/>
</dbReference>
<feature type="compositionally biased region" description="Basic and acidic residues" evidence="13">
    <location>
        <begin position="278"/>
        <end position="301"/>
    </location>
</feature>
<reference evidence="15" key="2">
    <citation type="submission" date="2015-02" db="UniProtKB">
        <authorList>
            <consortium name="EnsemblMetazoa"/>
        </authorList>
    </citation>
    <scope>IDENTIFICATION</scope>
</reference>
<dbReference type="EC" id="2.3.2.27" evidence="4"/>
<dbReference type="GO" id="GO:0008270">
    <property type="term" value="F:zinc ion binding"/>
    <property type="evidence" value="ECO:0007669"/>
    <property type="project" value="UniProtKB-KW"/>
</dbReference>
<dbReference type="InterPro" id="IPR001841">
    <property type="entry name" value="Znf_RING"/>
</dbReference>
<comment type="catalytic activity">
    <reaction evidence="1">
        <text>S-ubiquitinyl-[E2 ubiquitin-conjugating enzyme]-L-cysteine + [acceptor protein]-L-lysine = [E2 ubiquitin-conjugating enzyme]-L-cysteine + N(6)-ubiquitinyl-[acceptor protein]-L-lysine.</text>
        <dbReference type="EC" id="2.3.2.27"/>
    </reaction>
</comment>
<dbReference type="PANTHER" id="PTHR22938">
    <property type="entry name" value="ZINC FINGER PROTEIN 598"/>
    <property type="match status" value="1"/>
</dbReference>
<dbReference type="InterPro" id="IPR041888">
    <property type="entry name" value="RING-HC_ZNF598/HEL2"/>
</dbReference>
<evidence type="ECO:0000259" key="14">
    <source>
        <dbReference type="PROSITE" id="PS50089"/>
    </source>
</evidence>
<evidence type="ECO:0000256" key="12">
    <source>
        <dbReference type="PROSITE-ProRule" id="PRU00175"/>
    </source>
</evidence>
<evidence type="ECO:0000256" key="1">
    <source>
        <dbReference type="ARBA" id="ARBA00000900"/>
    </source>
</evidence>
<dbReference type="PROSITE" id="PS00028">
    <property type="entry name" value="ZINC_FINGER_C2H2_1"/>
    <property type="match status" value="1"/>
</dbReference>
<keyword evidence="7" id="KW-0808">Transferase</keyword>
<keyword evidence="5" id="KW-0963">Cytoplasm</keyword>
<reference evidence="16" key="1">
    <citation type="submission" date="2011-05" db="EMBL/GenBank/DDBJ databases">
        <authorList>
            <person name="Richards S.R."/>
            <person name="Qu J."/>
            <person name="Jiang H."/>
            <person name="Jhangiani S.N."/>
            <person name="Agravi P."/>
            <person name="Goodspeed R."/>
            <person name="Gross S."/>
            <person name="Mandapat C."/>
            <person name="Jackson L."/>
            <person name="Mathew T."/>
            <person name="Pu L."/>
            <person name="Thornton R."/>
            <person name="Saada N."/>
            <person name="Wilczek-Boney K.B."/>
            <person name="Lee S."/>
            <person name="Kovar C."/>
            <person name="Wu Y."/>
            <person name="Scherer S.E."/>
            <person name="Worley K.C."/>
            <person name="Muzny D.M."/>
            <person name="Gibbs R."/>
        </authorList>
    </citation>
    <scope>NUCLEOTIDE SEQUENCE</scope>
    <source>
        <strain evidence="16">Brora</strain>
    </source>
</reference>
<evidence type="ECO:0000256" key="11">
    <source>
        <dbReference type="ARBA" id="ARBA00035113"/>
    </source>
</evidence>
<proteinExistence type="inferred from homology"/>
<feature type="region of interest" description="Disordered" evidence="13">
    <location>
        <begin position="491"/>
        <end position="536"/>
    </location>
</feature>
<comment type="similarity">
    <text evidence="11">Belongs to the ZNF598/HEL2 family.</text>
</comment>
<dbReference type="OMA" id="CEKKYDI"/>
<dbReference type="PANTHER" id="PTHR22938:SF0">
    <property type="entry name" value="E3 UBIQUITIN-PROTEIN LIGASE ZNF598"/>
    <property type="match status" value="1"/>
</dbReference>
<dbReference type="PhylomeDB" id="T1IS92"/>
<dbReference type="CDD" id="cd16615">
    <property type="entry name" value="RING-HC_ZNF598"/>
    <property type="match status" value="1"/>
</dbReference>
<comment type="pathway">
    <text evidence="3">Protein modification; protein ubiquitination.</text>
</comment>
<feature type="compositionally biased region" description="Basic and acidic residues" evidence="13">
    <location>
        <begin position="517"/>
        <end position="530"/>
    </location>
</feature>
<feature type="region of interest" description="Disordered" evidence="13">
    <location>
        <begin position="391"/>
        <end position="411"/>
    </location>
</feature>
<evidence type="ECO:0000313" key="16">
    <source>
        <dbReference type="Proteomes" id="UP000014500"/>
    </source>
</evidence>
<keyword evidence="6" id="KW-0597">Phosphoprotein</keyword>
<dbReference type="InterPro" id="IPR044288">
    <property type="entry name" value="ZNF598/HEL2"/>
</dbReference>
<feature type="domain" description="RING-type" evidence="14">
    <location>
        <begin position="8"/>
        <end position="48"/>
    </location>
</feature>
<evidence type="ECO:0000256" key="8">
    <source>
        <dbReference type="ARBA" id="ARBA00022723"/>
    </source>
</evidence>
<accession>T1IS92</accession>
<feature type="region of interest" description="Disordered" evidence="13">
    <location>
        <begin position="643"/>
        <end position="682"/>
    </location>
</feature>
<dbReference type="STRING" id="126957.T1IS92"/>
<dbReference type="GO" id="GO:0005737">
    <property type="term" value="C:cytoplasm"/>
    <property type="evidence" value="ECO:0007669"/>
    <property type="project" value="UniProtKB-SubCell"/>
</dbReference>
<evidence type="ECO:0000256" key="3">
    <source>
        <dbReference type="ARBA" id="ARBA00004906"/>
    </source>
</evidence>
<evidence type="ECO:0000256" key="5">
    <source>
        <dbReference type="ARBA" id="ARBA00022490"/>
    </source>
</evidence>
<dbReference type="GO" id="GO:0072344">
    <property type="term" value="P:rescue of stalled ribosome"/>
    <property type="evidence" value="ECO:0007669"/>
    <property type="project" value="InterPro"/>
</dbReference>
<sequence>MSTETEVCVLCCCEIEIYAYGNCSHVVCHECCTRIRVLCAKTDCPICRQSLSEVYFSTTITDFEKCDFRTKKKNSQYGLIFESPHTERAFEKLLEHSCSLCEDKMFFPTFMRLKDHMKRVHDRFYCNICVDNIKIFSSERQVYDRNELSVHRIYGDTNNKSLRAHPICEFCNERYMDLDDLYRHLRKDHFFCHFCDADGIHEFYNDYARLRDHFKYKHYVCEEGDCAVEQFTSAFRSDIDLKAHKAAVHSRNLSKAKAKQARTIDVNFYHTPRPKHHYSQDEGRSFENSDRSSYYDRKNVNENTSDIKENLAIEKSNVATGDPVRSFDAKDFPTLDKNETKLAVLRAPIWQGGRKQTTINEENDFPSLTSNSSNPSFTSSNWVIGNAEISGSKNKASKPSKPKQAPQVGRKQANVMNDDEFPSLSANVPTFTPSNWGAGNVAVIPVENTTPKATKKIKSISVPLKSNEEFPALKKLSKPFSDNVIVSVKTNQSTERTKPLQKKNLNQNKQTSSSIKEVLKPFKKQDENKAPKSAVEKPYANLTHQNIYEVLDFNGFDDIAPTIKLEQKPQPVVVSFGAEDFPKLEKPSKIAAHSIPCQPKPKLKVSPERDNKLLKSIAKVSVKDDSFSLQGLADSLKATKLSKKKNLKQSSGVENRPASGGPKQQVNGQNNENNNSKPKSNELCGKINLEVLDNKSKKWCEYKPPDNFQQRNFDLIKKIQVMFNNSAASFGDFKTLSGQFRQNEITADYYYEQCMTLLGNSDFSQVFPELLVLLPDIRKQQELLLVNKRLQKNSKSDVEKKVNVCSACQQVLAKQDFAVHKLRHS</sequence>
<evidence type="ECO:0000256" key="6">
    <source>
        <dbReference type="ARBA" id="ARBA00022553"/>
    </source>
</evidence>
<keyword evidence="10" id="KW-0862">Zinc</keyword>
<evidence type="ECO:0000256" key="4">
    <source>
        <dbReference type="ARBA" id="ARBA00012483"/>
    </source>
</evidence>
<dbReference type="Proteomes" id="UP000014500">
    <property type="component" value="Unassembled WGS sequence"/>
</dbReference>
<organism evidence="15 16">
    <name type="scientific">Strigamia maritima</name>
    <name type="common">European centipede</name>
    <name type="synonym">Geophilus maritimus</name>
    <dbReference type="NCBI Taxonomy" id="126957"/>
    <lineage>
        <taxon>Eukaryota</taxon>
        <taxon>Metazoa</taxon>
        <taxon>Ecdysozoa</taxon>
        <taxon>Arthropoda</taxon>
        <taxon>Myriapoda</taxon>
        <taxon>Chilopoda</taxon>
        <taxon>Pleurostigmophora</taxon>
        <taxon>Geophilomorpha</taxon>
        <taxon>Linotaeniidae</taxon>
        <taxon>Strigamia</taxon>
    </lineage>
</organism>
<evidence type="ECO:0000256" key="9">
    <source>
        <dbReference type="ARBA" id="ARBA00022771"/>
    </source>
</evidence>
<dbReference type="PROSITE" id="PS50089">
    <property type="entry name" value="ZF_RING_2"/>
    <property type="match status" value="1"/>
</dbReference>
<dbReference type="AlphaFoldDB" id="T1IS92"/>
<evidence type="ECO:0000313" key="15">
    <source>
        <dbReference type="EnsemblMetazoa" id="SMAR003957-PA"/>
    </source>
</evidence>
<dbReference type="EnsemblMetazoa" id="SMAR003957-RA">
    <property type="protein sequence ID" value="SMAR003957-PA"/>
    <property type="gene ID" value="SMAR003957"/>
</dbReference>
<comment type="subcellular location">
    <subcellularLocation>
        <location evidence="2">Cytoplasm</location>
    </subcellularLocation>
</comment>
<dbReference type="InterPro" id="IPR013087">
    <property type="entry name" value="Znf_C2H2_type"/>
</dbReference>
<dbReference type="eggNOG" id="KOG2231">
    <property type="taxonomic scope" value="Eukaryota"/>
</dbReference>
<dbReference type="EMBL" id="JH431426">
    <property type="status" value="NOT_ANNOTATED_CDS"/>
    <property type="molecule type" value="Genomic_DNA"/>
</dbReference>
<dbReference type="Pfam" id="PF23202">
    <property type="entry name" value="PAH_ZNF598"/>
    <property type="match status" value="1"/>
</dbReference>
<feature type="region of interest" description="Disordered" evidence="13">
    <location>
        <begin position="272"/>
        <end position="301"/>
    </location>
</feature>
<dbReference type="GO" id="GO:0043022">
    <property type="term" value="F:ribosome binding"/>
    <property type="evidence" value="ECO:0007669"/>
    <property type="project" value="TreeGrafter"/>
</dbReference>
<feature type="compositionally biased region" description="Low complexity" evidence="13">
    <location>
        <begin position="670"/>
        <end position="682"/>
    </location>
</feature>
<evidence type="ECO:0000256" key="13">
    <source>
        <dbReference type="SAM" id="MobiDB-lite"/>
    </source>
</evidence>
<dbReference type="InterPro" id="IPR057634">
    <property type="entry name" value="PAH_ZNF598/HEL2"/>
</dbReference>